<evidence type="ECO:0008006" key="4">
    <source>
        <dbReference type="Google" id="ProtNLM"/>
    </source>
</evidence>
<sequence>MQFIFFLVGLLAFLTQRSFASYPQGEMNGGSQMGGQGALVFMHMHTPAMYSAPLMAAAPLSLGGQYGMNSQSSGVDNSMGSYGRGQGRHILIELPFRRARARKLAARRAARMHKNLKRHHKANKH</sequence>
<dbReference type="AlphaFoldDB" id="A0A368FWN5"/>
<proteinExistence type="predicted"/>
<evidence type="ECO:0000313" key="2">
    <source>
        <dbReference type="EMBL" id="RCN35165.1"/>
    </source>
</evidence>
<keyword evidence="3" id="KW-1185">Reference proteome</keyword>
<evidence type="ECO:0000256" key="1">
    <source>
        <dbReference type="SAM" id="SignalP"/>
    </source>
</evidence>
<dbReference type="OrthoDB" id="5895045at2759"/>
<dbReference type="Proteomes" id="UP000252519">
    <property type="component" value="Unassembled WGS sequence"/>
</dbReference>
<feature type="chain" id="PRO_5016629308" description="Nuclear transcription factor Y subunit" evidence="1">
    <location>
        <begin position="21"/>
        <end position="125"/>
    </location>
</feature>
<organism evidence="2 3">
    <name type="scientific">Ancylostoma caninum</name>
    <name type="common">Dog hookworm</name>
    <dbReference type="NCBI Taxonomy" id="29170"/>
    <lineage>
        <taxon>Eukaryota</taxon>
        <taxon>Metazoa</taxon>
        <taxon>Ecdysozoa</taxon>
        <taxon>Nematoda</taxon>
        <taxon>Chromadorea</taxon>
        <taxon>Rhabditida</taxon>
        <taxon>Rhabditina</taxon>
        <taxon>Rhabditomorpha</taxon>
        <taxon>Strongyloidea</taxon>
        <taxon>Ancylostomatidae</taxon>
        <taxon>Ancylostomatinae</taxon>
        <taxon>Ancylostoma</taxon>
    </lineage>
</organism>
<reference evidence="2 3" key="1">
    <citation type="submission" date="2014-10" db="EMBL/GenBank/DDBJ databases">
        <title>Draft genome of the hookworm Ancylostoma caninum.</title>
        <authorList>
            <person name="Mitreva M."/>
        </authorList>
    </citation>
    <scope>NUCLEOTIDE SEQUENCE [LARGE SCALE GENOMIC DNA]</scope>
    <source>
        <strain evidence="2 3">Baltimore</strain>
    </source>
</reference>
<accession>A0A368FWN5</accession>
<evidence type="ECO:0000313" key="3">
    <source>
        <dbReference type="Proteomes" id="UP000252519"/>
    </source>
</evidence>
<feature type="signal peptide" evidence="1">
    <location>
        <begin position="1"/>
        <end position="20"/>
    </location>
</feature>
<dbReference type="EMBL" id="JOJR01000694">
    <property type="protein sequence ID" value="RCN35165.1"/>
    <property type="molecule type" value="Genomic_DNA"/>
</dbReference>
<name>A0A368FWN5_ANCCA</name>
<gene>
    <name evidence="2" type="ORF">ANCCAN_18978</name>
</gene>
<protein>
    <recommendedName>
        <fullName evidence="4">Nuclear transcription factor Y subunit</fullName>
    </recommendedName>
</protein>
<keyword evidence="1" id="KW-0732">Signal</keyword>
<comment type="caution">
    <text evidence="2">The sequence shown here is derived from an EMBL/GenBank/DDBJ whole genome shotgun (WGS) entry which is preliminary data.</text>
</comment>